<dbReference type="SUPFAM" id="SSF56601">
    <property type="entry name" value="beta-lactamase/transpeptidase-like"/>
    <property type="match status" value="1"/>
</dbReference>
<dbReference type="GO" id="GO:0009002">
    <property type="term" value="F:serine-type D-Ala-D-Ala carboxypeptidase activity"/>
    <property type="evidence" value="ECO:0007669"/>
    <property type="project" value="UniProtKB-EC"/>
</dbReference>
<protein>
    <submittedName>
        <fullName evidence="3">D-alanyl-D-alanine carboxypeptidase</fullName>
        <ecNumber evidence="3">3.4.16.4</ecNumber>
    </submittedName>
</protein>
<dbReference type="Proteomes" id="UP000197783">
    <property type="component" value="Unassembled WGS sequence"/>
</dbReference>
<dbReference type="GO" id="GO:0000270">
    <property type="term" value="P:peptidoglycan metabolic process"/>
    <property type="evidence" value="ECO:0007669"/>
    <property type="project" value="TreeGrafter"/>
</dbReference>
<evidence type="ECO:0000313" key="4">
    <source>
        <dbReference type="Proteomes" id="UP000197783"/>
    </source>
</evidence>
<comment type="similarity">
    <text evidence="1">Belongs to the peptidase S13 family.</text>
</comment>
<dbReference type="EMBL" id="NBBJ01000001">
    <property type="protein sequence ID" value="OWK32484.1"/>
    <property type="molecule type" value="Genomic_DNA"/>
</dbReference>
<keyword evidence="4" id="KW-1185">Reference proteome</keyword>
<evidence type="ECO:0000256" key="1">
    <source>
        <dbReference type="ARBA" id="ARBA00006096"/>
    </source>
</evidence>
<keyword evidence="2 3" id="KW-0378">Hydrolase</keyword>
<dbReference type="PRINTS" id="PR00922">
    <property type="entry name" value="DADACBPTASE3"/>
</dbReference>
<dbReference type="InterPro" id="IPR000667">
    <property type="entry name" value="Peptidase_S13"/>
</dbReference>
<gene>
    <name evidence="3" type="primary">dac</name>
    <name evidence="3" type="ORF">SPMU_08160</name>
</gene>
<comment type="caution">
    <text evidence="3">The sequence shown here is derived from an EMBL/GenBank/DDBJ whole genome shotgun (WGS) entry which is preliminary data.</text>
</comment>
<evidence type="ECO:0000313" key="3">
    <source>
        <dbReference type="EMBL" id="OWK32484.1"/>
    </source>
</evidence>
<dbReference type="GO" id="GO:0006508">
    <property type="term" value="P:proteolysis"/>
    <property type="evidence" value="ECO:0007669"/>
    <property type="project" value="InterPro"/>
</dbReference>
<dbReference type="Pfam" id="PF02113">
    <property type="entry name" value="Peptidase_S13"/>
    <property type="match status" value="1"/>
</dbReference>
<dbReference type="Gene3D" id="3.40.710.10">
    <property type="entry name" value="DD-peptidase/beta-lactamase superfamily"/>
    <property type="match status" value="2"/>
</dbReference>
<sequence>MMLILLPLLAAVAAEAPSPPPPALAVAVEEALGRAATGTRIGLLVVDEAGREVLAVRPDERFVPASNTKLFTTAAAFALLETNAPDTAAGASVRLEQRGALRDVVVVGAGDARLSSAADCSSDCLATLVSAVARETKVVGDVIGDDSAFPDERWPAGMSWNNMVGKYGTGISALTVDDNEVAVTVRPVRAGVAAEVTGDGYYRIDNRVTVVPAGGKRSIGYIREPGSDLLRLTGTIPADAPPYEVRLGIDDPAHRAAWRFADMLRAAGVRVTGQVGVRHRPLMSADDPSVRGNAPAAKPPVGPVLAKLTPAPLIEDLVHTNKVSQNLHTELLLRRLGAVSGSGSVADGHAAMDAVLQRAGIARWQYDFGDGSGMSNYNRVTPRASVTLLRWGAEQPWGAAWRGTFPIAGTDGTLRNRFKATSLEGRLFAKTGSLNASNALAGYFLTKSGRTFTFAAYANDMPGDVSATAALDAALVAVAEAH</sequence>
<dbReference type="PANTHER" id="PTHR30023">
    <property type="entry name" value="D-ALANYL-D-ALANINE CARBOXYPEPTIDASE"/>
    <property type="match status" value="1"/>
</dbReference>
<dbReference type="EC" id="3.4.16.4" evidence="3"/>
<reference evidence="3 4" key="1">
    <citation type="submission" date="2017-03" db="EMBL/GenBank/DDBJ databases">
        <title>Genome sequence of Sphingomonas mucosissima DSM 17494.</title>
        <authorList>
            <person name="Poehlein A."/>
            <person name="Wuebbeler J.H."/>
            <person name="Steinbuechel A."/>
            <person name="Daniel R."/>
        </authorList>
    </citation>
    <scope>NUCLEOTIDE SEQUENCE [LARGE SCALE GENOMIC DNA]</scope>
    <source>
        <strain evidence="3 4">DSM 17494</strain>
    </source>
</reference>
<dbReference type="NCBIfam" id="TIGR00666">
    <property type="entry name" value="PBP4"/>
    <property type="match status" value="1"/>
</dbReference>
<dbReference type="AlphaFoldDB" id="A0A245ZRX3"/>
<keyword evidence="3" id="KW-0121">Carboxypeptidase</keyword>
<organism evidence="3 4">
    <name type="scientific">Sphingomonas mucosissima</name>
    <dbReference type="NCBI Taxonomy" id="370959"/>
    <lineage>
        <taxon>Bacteria</taxon>
        <taxon>Pseudomonadati</taxon>
        <taxon>Pseudomonadota</taxon>
        <taxon>Alphaproteobacteria</taxon>
        <taxon>Sphingomonadales</taxon>
        <taxon>Sphingomonadaceae</taxon>
        <taxon>Sphingomonas</taxon>
    </lineage>
</organism>
<dbReference type="PANTHER" id="PTHR30023:SF0">
    <property type="entry name" value="PENICILLIN-SENSITIVE CARBOXYPEPTIDASE A"/>
    <property type="match status" value="1"/>
</dbReference>
<dbReference type="InterPro" id="IPR012338">
    <property type="entry name" value="Beta-lactam/transpept-like"/>
</dbReference>
<evidence type="ECO:0000256" key="2">
    <source>
        <dbReference type="ARBA" id="ARBA00022801"/>
    </source>
</evidence>
<accession>A0A245ZRX3</accession>
<name>A0A245ZRX3_9SPHN</name>
<keyword evidence="3" id="KW-0645">Protease</keyword>
<dbReference type="RefSeq" id="WP_342746427.1">
    <property type="nucleotide sequence ID" value="NZ_NBBJ01000001.1"/>
</dbReference>
<proteinExistence type="inferred from homology"/>